<sequence length="501" mass="56798">MKVLNKRQLEIFNLLTEQDDWIPATKVAEKLNISVSTLRRDVESINSFYVRKENRIITKPGLGLKLEIQGTLPSPHGPEDDFVQVQSVLTNRRLVSILTELLSYSPAPFSITYLAEKFSISRSSIVEDLKKIDVWVGRFSLKMIKNHNGTSIEGNDYNIRMALKEIITSSVVSHYQLTDSRIDRFSRSQLIAEFGEKNVSNCISLISFIENELGCIISDPYYTNLFSHLLVSIRRVMNMSDDIDIQHEYIKHQGTEWTVAEKSVQWLSDHYKIAFPAIEVSYIYQYIVSSGGNHNELSQNKPVDLVVMEYTKLLIKNISTLINIDLNSDNELKNQLISHIKPMLNRLMYGITIHNPILEDIKNELATVFDAVKSSVMKIDSVRNSSIPSDDEIAYLTIYIQSAIERTIERKKVILVCSSGVGASQLLSSRIIRTFPEWDIIDIVSGSKLKETLENKTCDLVISTIRLEGMKVPVAYVSALFGKKDIVRVIECLGSINNVKG</sequence>
<gene>
    <name evidence="7" type="ORF">DET57_11933</name>
</gene>
<evidence type="ECO:0000256" key="1">
    <source>
        <dbReference type="ARBA" id="ARBA00022679"/>
    </source>
</evidence>
<dbReference type="SUPFAM" id="SSF63520">
    <property type="entry name" value="PTS-regulatory domain, PRD"/>
    <property type="match status" value="2"/>
</dbReference>
<dbReference type="PROSITE" id="PS51372">
    <property type="entry name" value="PRD_2"/>
    <property type="match status" value="2"/>
</dbReference>
<dbReference type="SUPFAM" id="SSF52794">
    <property type="entry name" value="PTS system IIB component-like"/>
    <property type="match status" value="1"/>
</dbReference>
<dbReference type="Pfam" id="PF08280">
    <property type="entry name" value="HTH_Mga"/>
    <property type="match status" value="1"/>
</dbReference>
<evidence type="ECO:0000259" key="5">
    <source>
        <dbReference type="PROSITE" id="PS51099"/>
    </source>
</evidence>
<dbReference type="InterPro" id="IPR036634">
    <property type="entry name" value="PRD_sf"/>
</dbReference>
<keyword evidence="4" id="KW-0804">Transcription</keyword>
<dbReference type="InterPro" id="IPR011608">
    <property type="entry name" value="PRD"/>
</dbReference>
<protein>
    <submittedName>
        <fullName evidence="7">Transcriptional antiterminator</fullName>
    </submittedName>
</protein>
<evidence type="ECO:0000256" key="3">
    <source>
        <dbReference type="ARBA" id="ARBA00023015"/>
    </source>
</evidence>
<evidence type="ECO:0000256" key="4">
    <source>
        <dbReference type="ARBA" id="ARBA00023163"/>
    </source>
</evidence>
<evidence type="ECO:0000313" key="8">
    <source>
        <dbReference type="Proteomes" id="UP000247485"/>
    </source>
</evidence>
<dbReference type="Pfam" id="PF00874">
    <property type="entry name" value="PRD"/>
    <property type="match status" value="2"/>
</dbReference>
<dbReference type="InterPro" id="IPR013011">
    <property type="entry name" value="PTS_EIIB_2"/>
</dbReference>
<dbReference type="InterPro" id="IPR036388">
    <property type="entry name" value="WH-like_DNA-bd_sf"/>
</dbReference>
<name>A0A318FDV0_KLEOX</name>
<evidence type="ECO:0000256" key="2">
    <source>
        <dbReference type="ARBA" id="ARBA00022737"/>
    </source>
</evidence>
<dbReference type="GO" id="GO:0008982">
    <property type="term" value="F:protein-N(PI)-phosphohistidine-sugar phosphotransferase activity"/>
    <property type="evidence" value="ECO:0007669"/>
    <property type="project" value="InterPro"/>
</dbReference>
<comment type="caution">
    <text evidence="7">The sequence shown here is derived from an EMBL/GenBank/DDBJ whole genome shotgun (WGS) entry which is preliminary data.</text>
</comment>
<dbReference type="InterPro" id="IPR050661">
    <property type="entry name" value="BglG_antiterminators"/>
</dbReference>
<dbReference type="GO" id="GO:0009401">
    <property type="term" value="P:phosphoenolpyruvate-dependent sugar phosphotransferase system"/>
    <property type="evidence" value="ECO:0007669"/>
    <property type="project" value="InterPro"/>
</dbReference>
<keyword evidence="1" id="KW-0808">Transferase</keyword>
<dbReference type="RefSeq" id="WP_110276375.1">
    <property type="nucleotide sequence ID" value="NZ_QJJG01000019.1"/>
</dbReference>
<evidence type="ECO:0000313" key="7">
    <source>
        <dbReference type="EMBL" id="PXW39548.1"/>
    </source>
</evidence>
<dbReference type="Proteomes" id="UP000247485">
    <property type="component" value="Unassembled WGS sequence"/>
</dbReference>
<dbReference type="Pfam" id="PF09182">
    <property type="entry name" value="PuR_N"/>
    <property type="match status" value="1"/>
</dbReference>
<dbReference type="AlphaFoldDB" id="A0A318FDV0"/>
<evidence type="ECO:0000259" key="6">
    <source>
        <dbReference type="PROSITE" id="PS51372"/>
    </source>
</evidence>
<feature type="domain" description="PRD" evidence="6">
    <location>
        <begin position="193"/>
        <end position="297"/>
    </location>
</feature>
<dbReference type="EMBL" id="QJJG01000019">
    <property type="protein sequence ID" value="PXW39548.1"/>
    <property type="molecule type" value="Genomic_DNA"/>
</dbReference>
<dbReference type="Gene3D" id="3.40.50.2300">
    <property type="match status" value="1"/>
</dbReference>
<dbReference type="CDD" id="cd05568">
    <property type="entry name" value="PTS_IIB_bgl_like"/>
    <property type="match status" value="1"/>
</dbReference>
<dbReference type="GO" id="GO:0003677">
    <property type="term" value="F:DNA binding"/>
    <property type="evidence" value="ECO:0007669"/>
    <property type="project" value="InterPro"/>
</dbReference>
<feature type="domain" description="PTS EIIB type-2" evidence="5">
    <location>
        <begin position="411"/>
        <end position="501"/>
    </location>
</feature>
<proteinExistence type="predicted"/>
<dbReference type="PANTHER" id="PTHR30185">
    <property type="entry name" value="CRYPTIC BETA-GLUCOSIDE BGL OPERON ANTITERMINATOR"/>
    <property type="match status" value="1"/>
</dbReference>
<dbReference type="PROSITE" id="PS51099">
    <property type="entry name" value="PTS_EIIB_TYPE_2"/>
    <property type="match status" value="1"/>
</dbReference>
<organism evidence="7 8">
    <name type="scientific">Klebsiella oxytoca</name>
    <dbReference type="NCBI Taxonomy" id="571"/>
    <lineage>
        <taxon>Bacteria</taxon>
        <taxon>Pseudomonadati</taxon>
        <taxon>Pseudomonadota</taxon>
        <taxon>Gammaproteobacteria</taxon>
        <taxon>Enterobacterales</taxon>
        <taxon>Enterobacteriaceae</taxon>
        <taxon>Klebsiella/Raoultella group</taxon>
        <taxon>Klebsiella</taxon>
    </lineage>
</organism>
<accession>A0A318FDV0</accession>
<reference evidence="7 8" key="1">
    <citation type="submission" date="2018-05" db="EMBL/GenBank/DDBJ databases">
        <title>Freshwater and sediment microbial communities from various areas in North America, analyzing microbe dynamics in response to fracking.</title>
        <authorList>
            <person name="Lamendella R."/>
        </authorList>
    </citation>
    <scope>NUCLEOTIDE SEQUENCE [LARGE SCALE GENOMIC DNA]</scope>
    <source>
        <strain evidence="7 8">67</strain>
    </source>
</reference>
<dbReference type="InterPro" id="IPR036095">
    <property type="entry name" value="PTS_EIIB-like_sf"/>
</dbReference>
<dbReference type="InterPro" id="IPR013199">
    <property type="entry name" value="HTH_Mga_DNA-bd_dom"/>
</dbReference>
<keyword evidence="2" id="KW-0677">Repeat</keyword>
<dbReference type="Gene3D" id="1.10.10.10">
    <property type="entry name" value="Winged helix-like DNA-binding domain superfamily/Winged helix DNA-binding domain"/>
    <property type="match status" value="2"/>
</dbReference>
<dbReference type="PANTHER" id="PTHR30185:SF18">
    <property type="entry name" value="TRANSCRIPTIONAL REGULATOR MTLR"/>
    <property type="match status" value="1"/>
</dbReference>
<dbReference type="GO" id="GO:0006355">
    <property type="term" value="P:regulation of DNA-templated transcription"/>
    <property type="evidence" value="ECO:0007669"/>
    <property type="project" value="InterPro"/>
</dbReference>
<dbReference type="Gene3D" id="1.10.1790.10">
    <property type="entry name" value="PRD domain"/>
    <property type="match status" value="2"/>
</dbReference>
<keyword evidence="3" id="KW-0805">Transcription regulation</keyword>
<dbReference type="InterPro" id="IPR015265">
    <property type="entry name" value="PuR_N"/>
</dbReference>
<feature type="domain" description="PRD" evidence="6">
    <location>
        <begin position="302"/>
        <end position="410"/>
    </location>
</feature>